<dbReference type="AlphaFoldDB" id="A0A6C0F9G6"/>
<proteinExistence type="predicted"/>
<evidence type="ECO:0008006" key="2">
    <source>
        <dbReference type="Google" id="ProtNLM"/>
    </source>
</evidence>
<accession>A0A6C0F9G6</accession>
<protein>
    <recommendedName>
        <fullName evidence="2">Sulfotransferase domain-containing protein</fullName>
    </recommendedName>
</protein>
<dbReference type="Gene3D" id="3.40.50.300">
    <property type="entry name" value="P-loop containing nucleotide triphosphate hydrolases"/>
    <property type="match status" value="1"/>
</dbReference>
<dbReference type="SUPFAM" id="SSF52540">
    <property type="entry name" value="P-loop containing nucleoside triphosphate hydrolases"/>
    <property type="match status" value="1"/>
</dbReference>
<organism evidence="1">
    <name type="scientific">viral metagenome</name>
    <dbReference type="NCBI Taxonomy" id="1070528"/>
    <lineage>
        <taxon>unclassified sequences</taxon>
        <taxon>metagenomes</taxon>
        <taxon>organismal metagenomes</taxon>
    </lineage>
</organism>
<sequence length="237" mass="28868">MYKLYMLRKYAIYGERCSGTNYLENIININFDVKTRTQEYGSKHFFGFHDDALKKSDDTLFICIVRNLPDWINSFYREKHHLRLRYITNMSEEEKIDKFLNKEFYSINDHDHGYCTYSKELMNDRNIYTGKRYKNIFELRHTKIKWLLEDLPNKVKNYIFIRYEDLINDFDKTLLKIKNKGLEIKNNINFPLNTDSYNNNKNNNNQNFKKKKNEISSEFILNNSNLIPLYEKYLYNI</sequence>
<dbReference type="InterPro" id="IPR027417">
    <property type="entry name" value="P-loop_NTPase"/>
</dbReference>
<name>A0A6C0F9G6_9ZZZZ</name>
<evidence type="ECO:0000313" key="1">
    <source>
        <dbReference type="EMBL" id="QHT37842.1"/>
    </source>
</evidence>
<dbReference type="EMBL" id="MN738821">
    <property type="protein sequence ID" value="QHT37842.1"/>
    <property type="molecule type" value="Genomic_DNA"/>
</dbReference>
<reference evidence="1" key="1">
    <citation type="journal article" date="2020" name="Nature">
        <title>Giant virus diversity and host interactions through global metagenomics.</title>
        <authorList>
            <person name="Schulz F."/>
            <person name="Roux S."/>
            <person name="Paez-Espino D."/>
            <person name="Jungbluth S."/>
            <person name="Walsh D.A."/>
            <person name="Denef V.J."/>
            <person name="McMahon K.D."/>
            <person name="Konstantinidis K.T."/>
            <person name="Eloe-Fadrosh E.A."/>
            <person name="Kyrpides N.C."/>
            <person name="Woyke T."/>
        </authorList>
    </citation>
    <scope>NUCLEOTIDE SEQUENCE</scope>
    <source>
        <strain evidence="1">GVMAG-S-ERX556049-19</strain>
    </source>
</reference>